<dbReference type="SUPFAM" id="SSF143081">
    <property type="entry name" value="BB1717-like"/>
    <property type="match status" value="1"/>
</dbReference>
<dbReference type="Proteomes" id="UP000270411">
    <property type="component" value="Plasmid unnamed1"/>
</dbReference>
<keyword evidence="2 8" id="KW-0645">Protease</keyword>
<dbReference type="KEGG" id="cpau:EHF44_00320"/>
<evidence type="ECO:0000256" key="2">
    <source>
        <dbReference type="ARBA" id="ARBA00022670"/>
    </source>
</evidence>
<keyword evidence="6" id="KW-0238">DNA-binding</keyword>
<dbReference type="EC" id="3.4.-.-" evidence="8"/>
<evidence type="ECO:0000256" key="1">
    <source>
        <dbReference type="ARBA" id="ARBA00008136"/>
    </source>
</evidence>
<geneLocation type="plasmid" evidence="9">
    <name>unnamed1</name>
</geneLocation>
<evidence type="ECO:0000256" key="7">
    <source>
        <dbReference type="ARBA" id="ARBA00023239"/>
    </source>
</evidence>
<evidence type="ECO:0000256" key="6">
    <source>
        <dbReference type="ARBA" id="ARBA00023125"/>
    </source>
</evidence>
<reference evidence="10" key="1">
    <citation type="submission" date="2018-11" db="EMBL/GenBank/DDBJ databases">
        <title>FDA dAtabase for Regulatory Grade micrObial Sequences (FDA-ARGOS): Supporting development and validation of Infectious Disease Dx tests.</title>
        <authorList>
            <person name="Goldberg B."/>
            <person name="Campos J."/>
            <person name="Tallon L."/>
            <person name="Sadzewicz L."/>
            <person name="Zhao X."/>
            <person name="Vavikolanu K."/>
            <person name="Mehta A."/>
            <person name="Aluvathingal J."/>
            <person name="Nadendla S."/>
            <person name="Geyer C."/>
            <person name="Nandy P."/>
            <person name="Yan Y."/>
            <person name="Sichtig H."/>
        </authorList>
    </citation>
    <scope>NUCLEOTIDE SEQUENCE [LARGE SCALE GENOMIC DNA]</scope>
    <source>
        <strain evidence="10">FDAARGOS_614</strain>
        <plasmid evidence="10">unnamed1</plasmid>
    </source>
</reference>
<evidence type="ECO:0000256" key="8">
    <source>
        <dbReference type="RuleBase" id="RU364100"/>
    </source>
</evidence>
<evidence type="ECO:0000256" key="3">
    <source>
        <dbReference type="ARBA" id="ARBA00022763"/>
    </source>
</evidence>
<organism evidence="9 10">
    <name type="scientific">Cupriavidus pauculus</name>
    <dbReference type="NCBI Taxonomy" id="82633"/>
    <lineage>
        <taxon>Bacteria</taxon>
        <taxon>Pseudomonadati</taxon>
        <taxon>Pseudomonadota</taxon>
        <taxon>Betaproteobacteria</taxon>
        <taxon>Burkholderiales</taxon>
        <taxon>Burkholderiaceae</taxon>
        <taxon>Cupriavidus</taxon>
    </lineage>
</organism>
<keyword evidence="7" id="KW-0456">Lyase</keyword>
<dbReference type="Pfam" id="PF02586">
    <property type="entry name" value="SRAP"/>
    <property type="match status" value="1"/>
</dbReference>
<dbReference type="GO" id="GO:0006508">
    <property type="term" value="P:proteolysis"/>
    <property type="evidence" value="ECO:0007669"/>
    <property type="project" value="UniProtKB-KW"/>
</dbReference>
<dbReference type="InterPro" id="IPR003738">
    <property type="entry name" value="SRAP"/>
</dbReference>
<dbReference type="PANTHER" id="PTHR13604:SF0">
    <property type="entry name" value="ABASIC SITE PROCESSING PROTEIN HMCES"/>
    <property type="match status" value="1"/>
</dbReference>
<dbReference type="InterPro" id="IPR036590">
    <property type="entry name" value="SRAP-like"/>
</dbReference>
<sequence>MPPAAARGALKRPLTDVFGVEPPSDEWRAEAWRDYPAPIIRAGDHGQRECVLAGFGMVPKAEIKRRNEETMQRTGAPPKVRDYDTMNARLETIGKLQSFAKYWRECRLALVGATAVYEPCWETGKAVRWRIGLPDGEPFAIAGLWRDWPDGSATFTMPTVAAETHALMRRMHAPGKEKRSVVILPRDEWDDWLNCRDPELARSFLRLYPADAMVAEAAPAPPRKKAVEA</sequence>
<dbReference type="GO" id="GO:0106300">
    <property type="term" value="P:protein-DNA covalent cross-linking repair"/>
    <property type="evidence" value="ECO:0007669"/>
    <property type="project" value="InterPro"/>
</dbReference>
<evidence type="ECO:0000313" key="9">
    <source>
        <dbReference type="EMBL" id="AZG11970.1"/>
    </source>
</evidence>
<dbReference type="PANTHER" id="PTHR13604">
    <property type="entry name" value="DC12-RELATED"/>
    <property type="match status" value="1"/>
</dbReference>
<dbReference type="OrthoDB" id="6192129at2"/>
<comment type="similarity">
    <text evidence="1 8">Belongs to the SOS response-associated peptidase family.</text>
</comment>
<evidence type="ECO:0000256" key="5">
    <source>
        <dbReference type="ARBA" id="ARBA00023124"/>
    </source>
</evidence>
<dbReference type="EMBL" id="CP033968">
    <property type="protein sequence ID" value="AZG11970.1"/>
    <property type="molecule type" value="Genomic_DNA"/>
</dbReference>
<dbReference type="GO" id="GO:0003697">
    <property type="term" value="F:single-stranded DNA binding"/>
    <property type="evidence" value="ECO:0007669"/>
    <property type="project" value="InterPro"/>
</dbReference>
<keyword evidence="9" id="KW-0614">Plasmid</keyword>
<dbReference type="Gene3D" id="3.90.1680.10">
    <property type="entry name" value="SOS response associated peptidase-like"/>
    <property type="match status" value="1"/>
</dbReference>
<keyword evidence="5" id="KW-0190">Covalent protein-DNA linkage</keyword>
<proteinExistence type="inferred from homology"/>
<accession>A0A3G8GVF5</accession>
<keyword evidence="4 8" id="KW-0378">Hydrolase</keyword>
<protein>
    <recommendedName>
        <fullName evidence="8">Abasic site processing protein</fullName>
        <ecNumber evidence="8">3.4.-.-</ecNumber>
    </recommendedName>
</protein>
<evidence type="ECO:0000256" key="4">
    <source>
        <dbReference type="ARBA" id="ARBA00022801"/>
    </source>
</evidence>
<name>A0A3G8GVF5_9BURK</name>
<dbReference type="GO" id="GO:0016829">
    <property type="term" value="F:lyase activity"/>
    <property type="evidence" value="ECO:0007669"/>
    <property type="project" value="UniProtKB-KW"/>
</dbReference>
<evidence type="ECO:0000313" key="10">
    <source>
        <dbReference type="Proteomes" id="UP000270411"/>
    </source>
</evidence>
<dbReference type="GO" id="GO:0008233">
    <property type="term" value="F:peptidase activity"/>
    <property type="evidence" value="ECO:0007669"/>
    <property type="project" value="UniProtKB-KW"/>
</dbReference>
<dbReference type="AlphaFoldDB" id="A0A3G8GVF5"/>
<gene>
    <name evidence="9" type="ORF">EHF44_00320</name>
</gene>
<keyword evidence="3" id="KW-0227">DNA damage</keyword>